<dbReference type="SUPFAM" id="SSF88713">
    <property type="entry name" value="Glycoside hydrolase/deacetylase"/>
    <property type="match status" value="1"/>
</dbReference>
<dbReference type="NCBIfam" id="NF003814">
    <property type="entry name" value="PRK05406.1-3"/>
    <property type="match status" value="1"/>
</dbReference>
<dbReference type="Pfam" id="PF03746">
    <property type="entry name" value="LamB_YcsF"/>
    <property type="match status" value="1"/>
</dbReference>
<evidence type="ECO:0000313" key="1">
    <source>
        <dbReference type="EMBL" id="MFD2036097.1"/>
    </source>
</evidence>
<dbReference type="PANTHER" id="PTHR30292:SF0">
    <property type="entry name" value="5-OXOPROLINASE SUBUNIT A"/>
    <property type="match status" value="1"/>
</dbReference>
<comment type="caution">
    <text evidence="1">The sequence shown here is derived from an EMBL/GenBank/DDBJ whole genome shotgun (WGS) entry which is preliminary data.</text>
</comment>
<keyword evidence="2" id="KW-1185">Reference proteome</keyword>
<dbReference type="Gene3D" id="3.20.20.370">
    <property type="entry name" value="Glycoside hydrolase/deacetylase"/>
    <property type="match status" value="1"/>
</dbReference>
<organism evidence="1 2">
    <name type="scientific">Belliella marina</name>
    <dbReference type="NCBI Taxonomy" id="1644146"/>
    <lineage>
        <taxon>Bacteria</taxon>
        <taxon>Pseudomonadati</taxon>
        <taxon>Bacteroidota</taxon>
        <taxon>Cytophagia</taxon>
        <taxon>Cytophagales</taxon>
        <taxon>Cyclobacteriaceae</taxon>
        <taxon>Belliella</taxon>
    </lineage>
</organism>
<dbReference type="CDD" id="cd10801">
    <property type="entry name" value="LamB_YcsF_like_1"/>
    <property type="match status" value="1"/>
</dbReference>
<reference evidence="2" key="1">
    <citation type="journal article" date="2019" name="Int. J. Syst. Evol. Microbiol.">
        <title>The Global Catalogue of Microorganisms (GCM) 10K type strain sequencing project: providing services to taxonomists for standard genome sequencing and annotation.</title>
        <authorList>
            <consortium name="The Broad Institute Genomics Platform"/>
            <consortium name="The Broad Institute Genome Sequencing Center for Infectious Disease"/>
            <person name="Wu L."/>
            <person name="Ma J."/>
        </authorList>
    </citation>
    <scope>NUCLEOTIDE SEQUENCE [LARGE SCALE GENOMIC DNA]</scope>
    <source>
        <strain evidence="2">CGMCC 1.15180</strain>
    </source>
</reference>
<name>A0ABW4VPF2_9BACT</name>
<dbReference type="PANTHER" id="PTHR30292">
    <property type="entry name" value="UNCHARACTERIZED PROTEIN YBGL-RELATED"/>
    <property type="match status" value="1"/>
</dbReference>
<dbReference type="Proteomes" id="UP001597361">
    <property type="component" value="Unassembled WGS sequence"/>
</dbReference>
<accession>A0ABW4VPF2</accession>
<dbReference type="InterPro" id="IPR011330">
    <property type="entry name" value="Glyco_hydro/deAcase_b/a-brl"/>
</dbReference>
<dbReference type="EC" id="3.5.2.9" evidence="1"/>
<gene>
    <name evidence="1" type="primary">pxpA</name>
    <name evidence="1" type="ORF">ACFSKL_14945</name>
</gene>
<proteinExistence type="predicted"/>
<dbReference type="EMBL" id="JBHUHR010000039">
    <property type="protein sequence ID" value="MFD2036097.1"/>
    <property type="molecule type" value="Genomic_DNA"/>
</dbReference>
<keyword evidence="1" id="KW-0378">Hydrolase</keyword>
<dbReference type="InterPro" id="IPR005501">
    <property type="entry name" value="LamB/YcsF/PxpA-like"/>
</dbReference>
<dbReference type="NCBIfam" id="NF003816">
    <property type="entry name" value="PRK05406.1-5"/>
    <property type="match status" value="1"/>
</dbReference>
<protein>
    <submittedName>
        <fullName evidence="1">5-oxoprolinase subunit PxpA</fullName>
        <ecNumber evidence="1">3.5.2.9</ecNumber>
    </submittedName>
</protein>
<evidence type="ECO:0000313" key="2">
    <source>
        <dbReference type="Proteomes" id="UP001597361"/>
    </source>
</evidence>
<sequence>MMSKINTAIDINCDLGEGMPNDALLMPFLGSCNIACGGHYGNAVTIYNALALAKKYDVKIGAHPSYPDHANFGRISLDIEMKALKESLLSQLAGFAKVCQSQNLKIHHIKPHGALYNDLAKRENLATMFLDLIRIDYPDAILYCPPSSIISELAPQFNVKIALEIFADRNYEDDLTLVSRNHPKALLTNPDEVYGHVKTMVFGKSIKTISGKSIPVNADTLCVHGDNPAALEILKMIHTQISI</sequence>
<dbReference type="GO" id="GO:0017168">
    <property type="term" value="F:5-oxoprolinase (ATP-hydrolyzing) activity"/>
    <property type="evidence" value="ECO:0007669"/>
    <property type="project" value="UniProtKB-EC"/>
</dbReference>
<dbReference type="RefSeq" id="WP_376887120.1">
    <property type="nucleotide sequence ID" value="NZ_JBHUHR010000039.1"/>
</dbReference>